<dbReference type="Proteomes" id="UP001163603">
    <property type="component" value="Chromosome 7"/>
</dbReference>
<proteinExistence type="predicted"/>
<dbReference type="EMBL" id="CM047742">
    <property type="protein sequence ID" value="KAJ0034041.1"/>
    <property type="molecule type" value="Genomic_DNA"/>
</dbReference>
<name>A0ACC0YB36_9ROSI</name>
<comment type="caution">
    <text evidence="1">The sequence shown here is derived from an EMBL/GenBank/DDBJ whole genome shotgun (WGS) entry which is preliminary data.</text>
</comment>
<keyword evidence="2" id="KW-1185">Reference proteome</keyword>
<gene>
    <name evidence="1" type="ORF">Pint_25536</name>
</gene>
<sequence length="312" mass="36310">MKDSPGLNLLKWVAERPEWKRMWGRDHFLIGGRIATDFRREIDRRGAWGSKFRFFPESNNITMLSIEASPWNNDLAIPYPTSFHPSEDSEVVEWQDRMRRQERPYLFSFSGAPRPSMKTSIRSILIDQCQASSSTCKLLDCREGVTNCDNPIHVMKLYQSSIFCLQPPGDSLTRRSAFESILSGCIPVFFHPGSAYMQYTWHLTKNYTKYSVFIPEKNLWVREFRVNKTLIKFSKEEVAAMREEVIRLIPGIIYSYPRRVRKDENLGDAFDLAVKGNLERIEKFRSAIREGKDPSIGFAERNNSKFKDVNIV</sequence>
<reference evidence="2" key="1">
    <citation type="journal article" date="2023" name="G3 (Bethesda)">
        <title>Genome assembly and association tests identify interacting loci associated with vigor, precocity, and sex in interspecific pistachio rootstocks.</title>
        <authorList>
            <person name="Palmer W."/>
            <person name="Jacygrad E."/>
            <person name="Sagayaradj S."/>
            <person name="Cavanaugh K."/>
            <person name="Han R."/>
            <person name="Bertier L."/>
            <person name="Beede B."/>
            <person name="Kafkas S."/>
            <person name="Golino D."/>
            <person name="Preece J."/>
            <person name="Michelmore R."/>
        </authorList>
    </citation>
    <scope>NUCLEOTIDE SEQUENCE [LARGE SCALE GENOMIC DNA]</scope>
</reference>
<evidence type="ECO:0000313" key="1">
    <source>
        <dbReference type="EMBL" id="KAJ0034041.1"/>
    </source>
</evidence>
<evidence type="ECO:0000313" key="2">
    <source>
        <dbReference type="Proteomes" id="UP001163603"/>
    </source>
</evidence>
<protein>
    <submittedName>
        <fullName evidence="1">Uncharacterized protein</fullName>
    </submittedName>
</protein>
<organism evidence="1 2">
    <name type="scientific">Pistacia integerrima</name>
    <dbReference type="NCBI Taxonomy" id="434235"/>
    <lineage>
        <taxon>Eukaryota</taxon>
        <taxon>Viridiplantae</taxon>
        <taxon>Streptophyta</taxon>
        <taxon>Embryophyta</taxon>
        <taxon>Tracheophyta</taxon>
        <taxon>Spermatophyta</taxon>
        <taxon>Magnoliopsida</taxon>
        <taxon>eudicotyledons</taxon>
        <taxon>Gunneridae</taxon>
        <taxon>Pentapetalae</taxon>
        <taxon>rosids</taxon>
        <taxon>malvids</taxon>
        <taxon>Sapindales</taxon>
        <taxon>Anacardiaceae</taxon>
        <taxon>Pistacia</taxon>
    </lineage>
</organism>
<accession>A0ACC0YB36</accession>